<keyword evidence="1" id="KW-0175">Coiled coil</keyword>
<feature type="region of interest" description="Disordered" evidence="2">
    <location>
        <begin position="157"/>
        <end position="272"/>
    </location>
</feature>
<feature type="compositionally biased region" description="Low complexity" evidence="2">
    <location>
        <begin position="248"/>
        <end position="264"/>
    </location>
</feature>
<proteinExistence type="predicted"/>
<evidence type="ECO:0000313" key="3">
    <source>
        <dbReference type="EMBL" id="KAF2766532.1"/>
    </source>
</evidence>
<feature type="compositionally biased region" description="Acidic residues" evidence="2">
    <location>
        <begin position="822"/>
        <end position="839"/>
    </location>
</feature>
<keyword evidence="4" id="KW-1185">Reference proteome</keyword>
<evidence type="ECO:0000256" key="1">
    <source>
        <dbReference type="SAM" id="Coils"/>
    </source>
</evidence>
<feature type="compositionally biased region" description="Low complexity" evidence="2">
    <location>
        <begin position="552"/>
        <end position="568"/>
    </location>
</feature>
<feature type="region of interest" description="Disordered" evidence="2">
    <location>
        <begin position="484"/>
        <end position="844"/>
    </location>
</feature>
<dbReference type="AlphaFoldDB" id="A0A6G1L1R6"/>
<feature type="compositionally biased region" description="Polar residues" evidence="2">
    <location>
        <begin position="7"/>
        <end position="25"/>
    </location>
</feature>
<dbReference type="Proteomes" id="UP000799436">
    <property type="component" value="Unassembled WGS sequence"/>
</dbReference>
<feature type="region of interest" description="Disordered" evidence="2">
    <location>
        <begin position="1"/>
        <end position="30"/>
    </location>
</feature>
<feature type="compositionally biased region" description="Polar residues" evidence="2">
    <location>
        <begin position="631"/>
        <end position="646"/>
    </location>
</feature>
<feature type="coiled-coil region" evidence="1">
    <location>
        <begin position="844"/>
        <end position="871"/>
    </location>
</feature>
<feature type="compositionally biased region" description="Basic and acidic residues" evidence="2">
    <location>
        <begin position="798"/>
        <end position="820"/>
    </location>
</feature>
<organism evidence="3 4">
    <name type="scientific">Teratosphaeria nubilosa</name>
    <dbReference type="NCBI Taxonomy" id="161662"/>
    <lineage>
        <taxon>Eukaryota</taxon>
        <taxon>Fungi</taxon>
        <taxon>Dikarya</taxon>
        <taxon>Ascomycota</taxon>
        <taxon>Pezizomycotina</taxon>
        <taxon>Dothideomycetes</taxon>
        <taxon>Dothideomycetidae</taxon>
        <taxon>Mycosphaerellales</taxon>
        <taxon>Teratosphaeriaceae</taxon>
        <taxon>Teratosphaeria</taxon>
    </lineage>
</organism>
<dbReference type="OrthoDB" id="10509996at2759"/>
<reference evidence="3" key="1">
    <citation type="journal article" date="2020" name="Stud. Mycol.">
        <title>101 Dothideomycetes genomes: a test case for predicting lifestyles and emergence of pathogens.</title>
        <authorList>
            <person name="Haridas S."/>
            <person name="Albert R."/>
            <person name="Binder M."/>
            <person name="Bloem J."/>
            <person name="Labutti K."/>
            <person name="Salamov A."/>
            <person name="Andreopoulos B."/>
            <person name="Baker S."/>
            <person name="Barry K."/>
            <person name="Bills G."/>
            <person name="Bluhm B."/>
            <person name="Cannon C."/>
            <person name="Castanera R."/>
            <person name="Culley D."/>
            <person name="Daum C."/>
            <person name="Ezra D."/>
            <person name="Gonzalez J."/>
            <person name="Henrissat B."/>
            <person name="Kuo A."/>
            <person name="Liang C."/>
            <person name="Lipzen A."/>
            <person name="Lutzoni F."/>
            <person name="Magnuson J."/>
            <person name="Mondo S."/>
            <person name="Nolan M."/>
            <person name="Ohm R."/>
            <person name="Pangilinan J."/>
            <person name="Park H.-J."/>
            <person name="Ramirez L."/>
            <person name="Alfaro M."/>
            <person name="Sun H."/>
            <person name="Tritt A."/>
            <person name="Yoshinaga Y."/>
            <person name="Zwiers L.-H."/>
            <person name="Turgeon B."/>
            <person name="Goodwin S."/>
            <person name="Spatafora J."/>
            <person name="Crous P."/>
            <person name="Grigoriev I."/>
        </authorList>
    </citation>
    <scope>NUCLEOTIDE SEQUENCE</scope>
    <source>
        <strain evidence="3">CBS 116005</strain>
    </source>
</reference>
<evidence type="ECO:0000256" key="2">
    <source>
        <dbReference type="SAM" id="MobiDB-lite"/>
    </source>
</evidence>
<feature type="compositionally biased region" description="Basic and acidic residues" evidence="2">
    <location>
        <begin position="168"/>
        <end position="213"/>
    </location>
</feature>
<gene>
    <name evidence="3" type="ORF">EJ03DRAFT_338313</name>
</gene>
<accession>A0A6G1L1R6</accession>
<evidence type="ECO:0000313" key="4">
    <source>
        <dbReference type="Proteomes" id="UP000799436"/>
    </source>
</evidence>
<feature type="compositionally biased region" description="Basic and acidic residues" evidence="2">
    <location>
        <begin position="648"/>
        <end position="658"/>
    </location>
</feature>
<name>A0A6G1L1R6_9PEZI</name>
<sequence length="976" mass="106329">MALPQQYHHTNGTAPSSAQVPNTQAPADYPVQHMNGYGIQQPVAAPHLQHFPPQQVMGGYYGMHRAGGAPPQYAPAHQVNVPARQEIIEIPNDDEGEVQVVEERSTPQTHQAAAPAPQHRGEWEGFSMRRLNRLVAPHNRAELNDQDRAILRQHDETAKSVAQRANARKAEEAAREKQRKAQEGKAAKAELEKQGKEKKQREREARNAADQRRRQMGAAGHPPAGRAGGLMLPNMRPQPGNGAPTASQPDVQQSQPQAQQQQNPAPAPCRPAKEWTPTCAAVQAVRALRVGQNNASMGIVFQGVPNIMAAMNNLGLRSGLARMRLTFSRGDAGSTFRLELAGALQNRNGSWTHENLYHAFGFANADNQDYWPLPHFTAIPRGQPVGQEVWEPFQTTSGGIGFTSRVSCEAINGTIDTYQLLMGSANMRFTVLPNQEFTVCIMGHVGTRALPHTFNAYRLHILQKAASLGLALALVDDHAAAPGTVNQQQVGPSDHTRRADLQSNAQPTPAAASRTPAGSGVESQRADRSLCEAATNDAHAQRTRLQSDKTALAENAPSSSAPAPSAEAASKRKRSDESEKVQPITKRSRVGHGASKTYGVAERNYDSGYDSIAHSPAVRVTHTVSKERSTTHSAAESNQPTGTALQSDIDKPEDHDDPAAQSQDALDEQAGEPNGQQSLTDADDNLEALLQTAFDEQAEEPNGEQTQVTADDDLEAQSKAAPEEEAEEPNGEQSEVNADDNVTNDIDYEELFGSSEGNEQYELDEANHKDASPVAPGNDANDTNTIGQAAEPASETSPHVEKPTTSDAKNSVDDTEKSNSDSEAEDESDSNDDDEDDQETAAAKKQYLTEIAALEVAIEEKRQSMARTTNRLWSNLCKAKIEQLEKEIALKQAAPAALSPPRPEEEYRRSISRTFWVYQHSPTDDTEKFVTEDIATEDIEAQDIETEIENIRTKDIEIENIEIGLAQNLLLMKNRR</sequence>
<dbReference type="EMBL" id="ML995870">
    <property type="protein sequence ID" value="KAF2766532.1"/>
    <property type="molecule type" value="Genomic_DNA"/>
</dbReference>
<protein>
    <submittedName>
        <fullName evidence="3">Uncharacterized protein</fullName>
    </submittedName>
</protein>